<keyword evidence="8" id="KW-0378">Hydrolase</keyword>
<dbReference type="GO" id="GO:0005737">
    <property type="term" value="C:cytoplasm"/>
    <property type="evidence" value="ECO:0007669"/>
    <property type="project" value="UniProtKB-SubCell"/>
</dbReference>
<evidence type="ECO:0000313" key="14">
    <source>
        <dbReference type="EMBL" id="ACZ09699.1"/>
    </source>
</evidence>
<keyword evidence="10" id="KW-0233">DNA recombination</keyword>
<proteinExistence type="inferred from homology"/>
<dbReference type="EMBL" id="CP001739">
    <property type="protein sequence ID" value="ACZ09699.1"/>
    <property type="molecule type" value="Genomic_DNA"/>
</dbReference>
<dbReference type="InterPro" id="IPR004612">
    <property type="entry name" value="Resolv_RecU"/>
</dbReference>
<dbReference type="HOGENOM" id="CLU_115388_0_0_0"/>
<comment type="cofactor">
    <cofactor evidence="1">
        <name>Mg(2+)</name>
        <dbReference type="ChEBI" id="CHEBI:18420"/>
    </cofactor>
</comment>
<keyword evidence="11" id="KW-0234">DNA repair</keyword>
<dbReference type="AlphaFoldDB" id="D1AN95"/>
<organism evidence="14 15">
    <name type="scientific">Sebaldella termitidis (strain ATCC 33386 / NCTC 11300)</name>
    <dbReference type="NCBI Taxonomy" id="526218"/>
    <lineage>
        <taxon>Bacteria</taxon>
        <taxon>Fusobacteriati</taxon>
        <taxon>Fusobacteriota</taxon>
        <taxon>Fusobacteriia</taxon>
        <taxon>Fusobacteriales</taxon>
        <taxon>Leptotrichiaceae</taxon>
        <taxon>Sebaldella</taxon>
    </lineage>
</organism>
<dbReference type="GO" id="GO:0004519">
    <property type="term" value="F:endonuclease activity"/>
    <property type="evidence" value="ECO:0007669"/>
    <property type="project" value="UniProtKB-KW"/>
</dbReference>
<dbReference type="Proteomes" id="UP000000845">
    <property type="component" value="Chromosome"/>
</dbReference>
<evidence type="ECO:0000256" key="8">
    <source>
        <dbReference type="ARBA" id="ARBA00022801"/>
    </source>
</evidence>
<dbReference type="GO" id="GO:0046872">
    <property type="term" value="F:metal ion binding"/>
    <property type="evidence" value="ECO:0007669"/>
    <property type="project" value="UniProtKB-KW"/>
</dbReference>
<dbReference type="Gene3D" id="3.40.1350.10">
    <property type="match status" value="1"/>
</dbReference>
<dbReference type="eggNOG" id="COG3331">
    <property type="taxonomic scope" value="Bacteria"/>
</dbReference>
<reference evidence="14 15" key="2">
    <citation type="journal article" date="2010" name="Stand. Genomic Sci.">
        <title>Complete genome sequence of Sebaldella termitidis type strain (NCTC 11300).</title>
        <authorList>
            <person name="Harmon-Smith M."/>
            <person name="Celia L."/>
            <person name="Chertkov O."/>
            <person name="Lapidus A."/>
            <person name="Copeland A."/>
            <person name="Glavina Del Rio T."/>
            <person name="Nolan M."/>
            <person name="Lucas S."/>
            <person name="Tice H."/>
            <person name="Cheng J.F."/>
            <person name="Han C."/>
            <person name="Detter J.C."/>
            <person name="Bruce D."/>
            <person name="Goodwin L."/>
            <person name="Pitluck S."/>
            <person name="Pati A."/>
            <person name="Liolios K."/>
            <person name="Ivanova N."/>
            <person name="Mavromatis K."/>
            <person name="Mikhailova N."/>
            <person name="Chen A."/>
            <person name="Palaniappan K."/>
            <person name="Land M."/>
            <person name="Hauser L."/>
            <person name="Chang Y.J."/>
            <person name="Jeffries C.D."/>
            <person name="Brettin T."/>
            <person name="Goker M."/>
            <person name="Beck B."/>
            <person name="Bristow J."/>
            <person name="Eisen J.A."/>
            <person name="Markowitz V."/>
            <person name="Hugenholtz P."/>
            <person name="Kyrpides N.C."/>
            <person name="Klenk H.P."/>
            <person name="Chen F."/>
        </authorList>
    </citation>
    <scope>NUCLEOTIDE SEQUENCE [LARGE SCALE GENOMIC DNA]</scope>
    <source>
        <strain evidence="15">ATCC 33386 / NCTC 11300</strain>
    </source>
</reference>
<evidence type="ECO:0000256" key="1">
    <source>
        <dbReference type="ARBA" id="ARBA00001946"/>
    </source>
</evidence>
<sequence>MQKVVNKMNVGKRFEADIKASVPQNILFYRFKDSANFGGANAGEFSRFTPRNVCDCFMFKAPYLYLLELKTTQGKTYSLNKSAYNQLESFKKLGDFENSVKAFIINFRELEKTYLVTTHELEKFLLRTGKKSIKAIECAEIGILINQKKLRTNYRYEIEDIFNLDKEHQVLKLFKENY</sequence>
<keyword evidence="3" id="KW-0963">Cytoplasm</keyword>
<comment type="similarity">
    <text evidence="12">Belongs to the RecU family.</text>
</comment>
<evidence type="ECO:0000256" key="11">
    <source>
        <dbReference type="ARBA" id="ARBA00023204"/>
    </source>
</evidence>
<keyword evidence="15" id="KW-1185">Reference proteome</keyword>
<dbReference type="STRING" id="526218.Sterm_2855"/>
<evidence type="ECO:0000256" key="7">
    <source>
        <dbReference type="ARBA" id="ARBA00022763"/>
    </source>
</evidence>
<keyword evidence="4" id="KW-0540">Nuclease</keyword>
<evidence type="ECO:0000256" key="4">
    <source>
        <dbReference type="ARBA" id="ARBA00022722"/>
    </source>
</evidence>
<dbReference type="GO" id="GO:0003676">
    <property type="term" value="F:nucleic acid binding"/>
    <property type="evidence" value="ECO:0007669"/>
    <property type="project" value="InterPro"/>
</dbReference>
<evidence type="ECO:0000256" key="10">
    <source>
        <dbReference type="ARBA" id="ARBA00023172"/>
    </source>
</evidence>
<keyword evidence="7" id="KW-0227">DNA damage</keyword>
<accession>D1AN95</accession>
<evidence type="ECO:0000256" key="12">
    <source>
        <dbReference type="ARBA" id="ARBA00023447"/>
    </source>
</evidence>
<protein>
    <recommendedName>
        <fullName evidence="13">Holliday junction resolvase RecU</fullName>
    </recommendedName>
</protein>
<keyword evidence="9" id="KW-0460">Magnesium</keyword>
<name>D1AN95_SEBTE</name>
<dbReference type="GO" id="GO:0006310">
    <property type="term" value="P:DNA recombination"/>
    <property type="evidence" value="ECO:0007669"/>
    <property type="project" value="UniProtKB-KW"/>
</dbReference>
<evidence type="ECO:0000256" key="2">
    <source>
        <dbReference type="ARBA" id="ARBA00004496"/>
    </source>
</evidence>
<dbReference type="GO" id="GO:0006281">
    <property type="term" value="P:DNA repair"/>
    <property type="evidence" value="ECO:0007669"/>
    <property type="project" value="UniProtKB-KW"/>
</dbReference>
<dbReference type="InterPro" id="IPR011856">
    <property type="entry name" value="tRNA_endonuc-like_dom_sf"/>
</dbReference>
<evidence type="ECO:0000313" key="15">
    <source>
        <dbReference type="Proteomes" id="UP000000845"/>
    </source>
</evidence>
<evidence type="ECO:0000256" key="13">
    <source>
        <dbReference type="ARBA" id="ARBA00029523"/>
    </source>
</evidence>
<gene>
    <name evidence="14" type="ordered locus">Sterm_2855</name>
</gene>
<dbReference type="KEGG" id="str:Sterm_2855"/>
<dbReference type="SUPFAM" id="SSF52980">
    <property type="entry name" value="Restriction endonuclease-like"/>
    <property type="match status" value="1"/>
</dbReference>
<dbReference type="Pfam" id="PF03838">
    <property type="entry name" value="RecU"/>
    <property type="match status" value="1"/>
</dbReference>
<reference evidence="15" key="1">
    <citation type="submission" date="2009-09" db="EMBL/GenBank/DDBJ databases">
        <title>The complete chromosome of Sebaldella termitidis ATCC 33386.</title>
        <authorList>
            <consortium name="US DOE Joint Genome Institute (JGI-PGF)"/>
            <person name="Lucas S."/>
            <person name="Copeland A."/>
            <person name="Lapidus A."/>
            <person name="Glavina del Rio T."/>
            <person name="Dalin E."/>
            <person name="Tice H."/>
            <person name="Bruce D."/>
            <person name="Goodwin L."/>
            <person name="Pitluck S."/>
            <person name="Kyrpides N."/>
            <person name="Mavromatis K."/>
            <person name="Ivanova N."/>
            <person name="Mikhailova N."/>
            <person name="Sims D."/>
            <person name="Meincke L."/>
            <person name="Brettin T."/>
            <person name="Detter J.C."/>
            <person name="Han C."/>
            <person name="Larimer F."/>
            <person name="Land M."/>
            <person name="Hauser L."/>
            <person name="Markowitz V."/>
            <person name="Cheng J.F."/>
            <person name="Hugenholtz P."/>
            <person name="Woyke T."/>
            <person name="Wu D."/>
            <person name="Eisen J.A."/>
        </authorList>
    </citation>
    <scope>NUCLEOTIDE SEQUENCE [LARGE SCALE GENOMIC DNA]</scope>
    <source>
        <strain evidence="15">ATCC 33386 / NCTC 11300</strain>
    </source>
</reference>
<dbReference type="GO" id="GO:0016787">
    <property type="term" value="F:hydrolase activity"/>
    <property type="evidence" value="ECO:0007669"/>
    <property type="project" value="UniProtKB-KW"/>
</dbReference>
<evidence type="ECO:0000256" key="9">
    <source>
        <dbReference type="ARBA" id="ARBA00022842"/>
    </source>
</evidence>
<keyword evidence="6" id="KW-0255">Endonuclease</keyword>
<evidence type="ECO:0000256" key="3">
    <source>
        <dbReference type="ARBA" id="ARBA00022490"/>
    </source>
</evidence>
<evidence type="ECO:0000256" key="6">
    <source>
        <dbReference type="ARBA" id="ARBA00022759"/>
    </source>
</evidence>
<keyword evidence="5" id="KW-0479">Metal-binding</keyword>
<comment type="subcellular location">
    <subcellularLocation>
        <location evidence="2">Cytoplasm</location>
    </subcellularLocation>
</comment>
<evidence type="ECO:0000256" key="5">
    <source>
        <dbReference type="ARBA" id="ARBA00022723"/>
    </source>
</evidence>
<dbReference type="InterPro" id="IPR011335">
    <property type="entry name" value="Restrct_endonuc-II-like"/>
</dbReference>